<evidence type="ECO:0000313" key="2">
    <source>
        <dbReference type="Proteomes" id="UP000198925"/>
    </source>
</evidence>
<accession>A0A1G7BXZ7</accession>
<protein>
    <recommendedName>
        <fullName evidence="3">Methyltransferase domain-containing protein</fullName>
    </recommendedName>
</protein>
<dbReference type="Proteomes" id="UP000198925">
    <property type="component" value="Unassembled WGS sequence"/>
</dbReference>
<sequence length="259" mass="28382">MSGDARLSACSTAPFRAAEFRSREEFESYLKENERLMADRWLHEQSLASRSDRVVLDGTCGLCLEEAEFTSHTDGGEATAAGRVPNWREGMMCSCDRRLINRQRALLHYVLDTGALEPWMRVLGLGDMAAMQPVLQTCSARLVSGPGALLQAARERDGLKNPDYHLILSADQLTRATAVKDLFAMLRRILVSGGQFVFTAAFDPRAAPGEAAGPDRPCDWSLIPQLLDGGFANAKACLYWSEEFGYLGPGNFIFAAQAA</sequence>
<dbReference type="STRING" id="938405.SAMN02927895_05538"/>
<proteinExistence type="predicted"/>
<evidence type="ECO:0000313" key="1">
    <source>
        <dbReference type="EMBL" id="SDE31947.1"/>
    </source>
</evidence>
<dbReference type="AlphaFoldDB" id="A0A1G7BXZ7"/>
<dbReference type="EMBL" id="FMZX01000028">
    <property type="protein sequence ID" value="SDE31947.1"/>
    <property type="molecule type" value="Genomic_DNA"/>
</dbReference>
<gene>
    <name evidence="1" type="ORF">SAMN04487779_102810</name>
</gene>
<name>A0A1G7BXZ7_9PROT</name>
<reference evidence="1 2" key="1">
    <citation type="submission" date="2016-10" db="EMBL/GenBank/DDBJ databases">
        <authorList>
            <person name="de Groot N.N."/>
        </authorList>
    </citation>
    <scope>NUCLEOTIDE SEQUENCE [LARGE SCALE GENOMIC DNA]</scope>
    <source>
        <strain evidence="1 2">CPCC 100156</strain>
    </source>
</reference>
<keyword evidence="2" id="KW-1185">Reference proteome</keyword>
<evidence type="ECO:0008006" key="3">
    <source>
        <dbReference type="Google" id="ProtNLM"/>
    </source>
</evidence>
<organism evidence="1 2">
    <name type="scientific">Belnapia rosea</name>
    <dbReference type="NCBI Taxonomy" id="938405"/>
    <lineage>
        <taxon>Bacteria</taxon>
        <taxon>Pseudomonadati</taxon>
        <taxon>Pseudomonadota</taxon>
        <taxon>Alphaproteobacteria</taxon>
        <taxon>Acetobacterales</taxon>
        <taxon>Roseomonadaceae</taxon>
        <taxon>Belnapia</taxon>
    </lineage>
</organism>
<dbReference type="RefSeq" id="WP_176849796.1">
    <property type="nucleotide sequence ID" value="NZ_FMZX01000028.1"/>
</dbReference>